<proteinExistence type="inferred from homology"/>
<dbReference type="AlphaFoldDB" id="A0A9Q0YU57"/>
<evidence type="ECO:0000259" key="3">
    <source>
        <dbReference type="Pfam" id="PF10585"/>
    </source>
</evidence>
<reference evidence="4" key="2">
    <citation type="journal article" date="2023" name="Int. J. Mol. Sci.">
        <title>De Novo Assembly and Annotation of 11 Diverse Shrub Willow (Salix) Genomes Reveals Novel Gene Organization in Sex-Linked Regions.</title>
        <authorList>
            <person name="Hyden B."/>
            <person name="Feng K."/>
            <person name="Yates T.B."/>
            <person name="Jawdy S."/>
            <person name="Cereghino C."/>
            <person name="Smart L.B."/>
            <person name="Muchero W."/>
        </authorList>
    </citation>
    <scope>NUCLEOTIDE SEQUENCE</scope>
    <source>
        <tissue evidence="4">Shoot tip</tissue>
    </source>
</reference>
<evidence type="ECO:0000313" key="4">
    <source>
        <dbReference type="EMBL" id="KAJ6710263.1"/>
    </source>
</evidence>
<gene>
    <name evidence="4" type="ORF">OIU74_011197</name>
</gene>
<comment type="caution">
    <text evidence="4">The sequence shown here is derived from an EMBL/GenBank/DDBJ whole genome shotgun (WGS) entry which is preliminary data.</text>
</comment>
<name>A0A9Q0YU57_9ROSI</name>
<dbReference type="InterPro" id="IPR042063">
    <property type="entry name" value="Ubi_acti_E1_SCCH"/>
</dbReference>
<protein>
    <submittedName>
        <fullName evidence="4">UBIQUITIN-ACTIVATING ENZYME E1</fullName>
    </submittedName>
</protein>
<dbReference type="InterPro" id="IPR035985">
    <property type="entry name" value="Ubiquitin-activating_enz"/>
</dbReference>
<dbReference type="SUPFAM" id="SSF69572">
    <property type="entry name" value="Activating enzymes of the ubiquitin-like proteins"/>
    <property type="match status" value="1"/>
</dbReference>
<keyword evidence="5" id="KW-1185">Reference proteome</keyword>
<evidence type="ECO:0000313" key="5">
    <source>
        <dbReference type="Proteomes" id="UP001151752"/>
    </source>
</evidence>
<comment type="pathway">
    <text evidence="1">Protein modification; protein ubiquitination.</text>
</comment>
<evidence type="ECO:0000256" key="1">
    <source>
        <dbReference type="ARBA" id="ARBA00004906"/>
    </source>
</evidence>
<dbReference type="Proteomes" id="UP001151752">
    <property type="component" value="Chromosome 2"/>
</dbReference>
<comment type="similarity">
    <text evidence="2">Belongs to the ubiquitin-activating E1 family.</text>
</comment>
<dbReference type="Gene3D" id="1.10.10.2660">
    <property type="entry name" value="Ubiquitin-activating enzyme E1, SCCH domain"/>
    <property type="match status" value="2"/>
</dbReference>
<dbReference type="EMBL" id="JAPFFM010000015">
    <property type="protein sequence ID" value="KAJ6710263.1"/>
    <property type="molecule type" value="Genomic_DNA"/>
</dbReference>
<accession>A0A9Q0YU57</accession>
<dbReference type="GO" id="GO:0008641">
    <property type="term" value="F:ubiquitin-like modifier activating enzyme activity"/>
    <property type="evidence" value="ECO:0007669"/>
    <property type="project" value="InterPro"/>
</dbReference>
<dbReference type="Gene3D" id="3.40.50.720">
    <property type="entry name" value="NAD(P)-binding Rossmann-like Domain"/>
    <property type="match status" value="1"/>
</dbReference>
<evidence type="ECO:0000256" key="2">
    <source>
        <dbReference type="ARBA" id="ARBA00005673"/>
    </source>
</evidence>
<reference evidence="4" key="1">
    <citation type="submission" date="2022-11" db="EMBL/GenBank/DDBJ databases">
        <authorList>
            <person name="Hyden B.L."/>
            <person name="Feng K."/>
            <person name="Yates T."/>
            <person name="Jawdy S."/>
            <person name="Smart L.B."/>
            <person name="Muchero W."/>
        </authorList>
    </citation>
    <scope>NUCLEOTIDE SEQUENCE</scope>
    <source>
        <tissue evidence="4">Shoot tip</tissue>
    </source>
</reference>
<feature type="domain" description="Ubiquitin-activating enzyme SCCH" evidence="3">
    <location>
        <begin position="104"/>
        <end position="143"/>
    </location>
</feature>
<dbReference type="InterPro" id="IPR019572">
    <property type="entry name" value="UBA_E1_SCCH"/>
</dbReference>
<organism evidence="4 5">
    <name type="scientific">Salix koriyanagi</name>
    <dbReference type="NCBI Taxonomy" id="2511006"/>
    <lineage>
        <taxon>Eukaryota</taxon>
        <taxon>Viridiplantae</taxon>
        <taxon>Streptophyta</taxon>
        <taxon>Embryophyta</taxon>
        <taxon>Tracheophyta</taxon>
        <taxon>Spermatophyta</taxon>
        <taxon>Magnoliopsida</taxon>
        <taxon>eudicotyledons</taxon>
        <taxon>Gunneridae</taxon>
        <taxon>Pentapetalae</taxon>
        <taxon>rosids</taxon>
        <taxon>fabids</taxon>
        <taxon>Malpighiales</taxon>
        <taxon>Salicaceae</taxon>
        <taxon>Saliceae</taxon>
        <taxon>Salix</taxon>
    </lineage>
</organism>
<dbReference type="Pfam" id="PF10585">
    <property type="entry name" value="UBA_E1_SCCH"/>
    <property type="match status" value="1"/>
</dbReference>
<sequence>MCTEHSFPHNIDHCLTWARSEFEVKGLESILECFEKEKYETFQDCITWARLSIKAIPSSTSVLNYKSKSPHSVMATSILRVETFGISDLKWGNILGHWPRLYSRRIQFEKDDDTNHHMDLIAGIANMRARNYSIPEFGKLKGKFIPGRIIPIIATSTAMATGLVCLELYKVLNDGHKVEDFRNTFVNLALRLLSHLVHLSLPSRTREWNMVTSTQELGNYVVCTVSPLFLYRVVAGFGRR</sequence>